<feature type="domain" description="Peptidase A1" evidence="2">
    <location>
        <begin position="15"/>
        <end position="345"/>
    </location>
</feature>
<accession>H2KPE7</accession>
<dbReference type="Gene3D" id="2.40.70.10">
    <property type="entry name" value="Acid Proteases"/>
    <property type="match status" value="2"/>
</dbReference>
<reference evidence="3" key="1">
    <citation type="journal article" date="2011" name="Genome Biol.">
        <title>The draft genome of the carcinogenic human liver fluke Clonorchis sinensis.</title>
        <authorList>
            <person name="Wang X."/>
            <person name="Chen W."/>
            <person name="Huang Y."/>
            <person name="Sun J."/>
            <person name="Men J."/>
            <person name="Liu H."/>
            <person name="Luo F."/>
            <person name="Guo L."/>
            <person name="Lv X."/>
            <person name="Deng C."/>
            <person name="Zhou C."/>
            <person name="Fan Y."/>
            <person name="Li X."/>
            <person name="Huang L."/>
            <person name="Hu Y."/>
            <person name="Liang C."/>
            <person name="Hu X."/>
            <person name="Xu J."/>
            <person name="Yu X."/>
        </authorList>
    </citation>
    <scope>NUCLEOTIDE SEQUENCE [LARGE SCALE GENOMIC DNA]</scope>
    <source>
        <strain evidence="3">Henan</strain>
    </source>
</reference>
<proteinExistence type="inferred from homology"/>
<dbReference type="InterPro" id="IPR033121">
    <property type="entry name" value="PEPTIDASE_A1"/>
</dbReference>
<dbReference type="GO" id="GO:0006508">
    <property type="term" value="P:proteolysis"/>
    <property type="evidence" value="ECO:0007669"/>
    <property type="project" value="InterPro"/>
</dbReference>
<dbReference type="InterPro" id="IPR001461">
    <property type="entry name" value="Aspartic_peptidase_A1"/>
</dbReference>
<evidence type="ECO:0000256" key="1">
    <source>
        <dbReference type="ARBA" id="ARBA00007447"/>
    </source>
</evidence>
<dbReference type="GO" id="GO:0004190">
    <property type="term" value="F:aspartic-type endopeptidase activity"/>
    <property type="evidence" value="ECO:0007669"/>
    <property type="project" value="InterPro"/>
</dbReference>
<evidence type="ECO:0000259" key="2">
    <source>
        <dbReference type="PROSITE" id="PS51767"/>
    </source>
</evidence>
<dbReference type="EMBL" id="DF142900">
    <property type="protein sequence ID" value="GAA38083.2"/>
    <property type="molecule type" value="Genomic_DNA"/>
</dbReference>
<dbReference type="PANTHER" id="PTHR47966:SF51">
    <property type="entry name" value="BETA-SITE APP-CLEAVING ENZYME, ISOFORM A-RELATED"/>
    <property type="match status" value="1"/>
</dbReference>
<dbReference type="CDD" id="cd05471">
    <property type="entry name" value="pepsin_like"/>
    <property type="match status" value="1"/>
</dbReference>
<organism evidence="3 4">
    <name type="scientific">Clonorchis sinensis</name>
    <name type="common">Chinese liver fluke</name>
    <dbReference type="NCBI Taxonomy" id="79923"/>
    <lineage>
        <taxon>Eukaryota</taxon>
        <taxon>Metazoa</taxon>
        <taxon>Spiralia</taxon>
        <taxon>Lophotrochozoa</taxon>
        <taxon>Platyhelminthes</taxon>
        <taxon>Trematoda</taxon>
        <taxon>Digenea</taxon>
        <taxon>Opisthorchiida</taxon>
        <taxon>Opisthorchiata</taxon>
        <taxon>Opisthorchiidae</taxon>
        <taxon>Clonorchis</taxon>
    </lineage>
</organism>
<dbReference type="AlphaFoldDB" id="H2KPE7"/>
<name>H2KPE7_CLOSI</name>
<dbReference type="SUPFAM" id="SSF50630">
    <property type="entry name" value="Acid proteases"/>
    <property type="match status" value="1"/>
</dbReference>
<evidence type="ECO:0000313" key="3">
    <source>
        <dbReference type="EMBL" id="GAA38083.2"/>
    </source>
</evidence>
<protein>
    <submittedName>
        <fullName evidence="3">Cathepsin E</fullName>
    </submittedName>
</protein>
<comment type="similarity">
    <text evidence="1">Belongs to the peptidase A1 family.</text>
</comment>
<dbReference type="Proteomes" id="UP000008909">
    <property type="component" value="Unassembled WGS sequence"/>
</dbReference>
<dbReference type="PANTHER" id="PTHR47966">
    <property type="entry name" value="BETA-SITE APP-CLEAVING ENZYME, ISOFORM A-RELATED"/>
    <property type="match status" value="1"/>
</dbReference>
<dbReference type="InterPro" id="IPR034164">
    <property type="entry name" value="Pepsin-like_dom"/>
</dbReference>
<keyword evidence="4" id="KW-1185">Reference proteome</keyword>
<gene>
    <name evidence="3" type="ORF">CLF_101838</name>
</gene>
<reference key="2">
    <citation type="submission" date="2011-10" db="EMBL/GenBank/DDBJ databases">
        <title>The genome and transcriptome sequence of Clonorchis sinensis provide insights into the carcinogenic liver fluke.</title>
        <authorList>
            <person name="Wang X."/>
            <person name="Huang Y."/>
            <person name="Chen W."/>
            <person name="Liu H."/>
            <person name="Guo L."/>
            <person name="Chen Y."/>
            <person name="Luo F."/>
            <person name="Zhou W."/>
            <person name="Sun J."/>
            <person name="Mao Q."/>
            <person name="Liang P."/>
            <person name="Zhou C."/>
            <person name="Tian Y."/>
            <person name="Men J."/>
            <person name="Lv X."/>
            <person name="Huang L."/>
            <person name="Zhou J."/>
            <person name="Hu Y."/>
            <person name="Li R."/>
            <person name="Zhang F."/>
            <person name="Lei H."/>
            <person name="Li X."/>
            <person name="Hu X."/>
            <person name="Liang C."/>
            <person name="Xu J."/>
            <person name="Wu Z."/>
            <person name="Yu X."/>
        </authorList>
    </citation>
    <scope>NUCLEOTIDE SEQUENCE</scope>
    <source>
        <strain>Henan</strain>
    </source>
</reference>
<dbReference type="Gene3D" id="2.60.40.1960">
    <property type="match status" value="1"/>
</dbReference>
<dbReference type="InterPro" id="IPR021109">
    <property type="entry name" value="Peptidase_aspartic_dom_sf"/>
</dbReference>
<dbReference type="Pfam" id="PF00026">
    <property type="entry name" value="Asp"/>
    <property type="match status" value="1"/>
</dbReference>
<evidence type="ECO:0000313" key="4">
    <source>
        <dbReference type="Proteomes" id="UP000008909"/>
    </source>
</evidence>
<sequence>MAVHDLSFLFFWGNPVVQIKIGGQPFRVLLDTGGWTRWIPSSKSTSAEFANRTKYTGQPETSFSMNQVFETSNAGGKYKGNVMMDQLWVSQWNRYTFTLKKIAGRTIPLFTFVEVVEMSGAGDHRKEYDGIIGMRRPPKIAESCEFLKTTFLDCIVNARLVNDAVFTFRFCGQPGVHGDSWFVRGNLNFGDTREDYYHAPFVNLPLYQATQWLVDITSIHYGDVMLCNPCRAHIDTGSPDTFAPAGASSVLLQHSVVESLDDGMLHVCPHKLLLVQPLKIKLHSRVFTLSPEELTREEQRLRTTIDVTATDNPRYLPNEACQLHHQVYNGDVLRRQSSNHIVNFERLESNALLVSQYPPMRKVFIHLAAMSQLRDSLLLGQNQDAVHFRLYPRQLDKTNAGTLIFLKTFIKSEAVCLTVFVSVDK</sequence>
<dbReference type="PROSITE" id="PS51767">
    <property type="entry name" value="PEPTIDASE_A1"/>
    <property type="match status" value="1"/>
</dbReference>